<keyword evidence="2" id="KW-0560">Oxidoreductase</keyword>
<dbReference type="SUPFAM" id="SSF51735">
    <property type="entry name" value="NAD(P)-binding Rossmann-fold domains"/>
    <property type="match status" value="1"/>
</dbReference>
<dbReference type="InterPro" id="IPR036291">
    <property type="entry name" value="NAD(P)-bd_dom_sf"/>
</dbReference>
<dbReference type="EMBL" id="NPHW01004100">
    <property type="protein sequence ID" value="OXV08445.1"/>
    <property type="molecule type" value="Genomic_DNA"/>
</dbReference>
<evidence type="ECO:0000313" key="5">
    <source>
        <dbReference type="Proteomes" id="UP000243515"/>
    </source>
</evidence>
<reference evidence="4 5" key="1">
    <citation type="journal article" date="2015" name="Environ. Microbiol.">
        <title>Metagenome sequence of Elaphomyces granulatus from sporocarp tissue reveals Ascomycota ectomycorrhizal fingerprints of genome expansion and a Proteobacteria-rich microbiome.</title>
        <authorList>
            <person name="Quandt C.A."/>
            <person name="Kohler A."/>
            <person name="Hesse C.N."/>
            <person name="Sharpton T.J."/>
            <person name="Martin F."/>
            <person name="Spatafora J.W."/>
        </authorList>
    </citation>
    <scope>NUCLEOTIDE SEQUENCE [LARGE SCALE GENOMIC DNA]</scope>
    <source>
        <strain evidence="4 5">OSC145934</strain>
    </source>
</reference>
<evidence type="ECO:0000256" key="2">
    <source>
        <dbReference type="ARBA" id="ARBA00023002"/>
    </source>
</evidence>
<dbReference type="Gene3D" id="3.40.50.720">
    <property type="entry name" value="NAD(P)-binding Rossmann-like Domain"/>
    <property type="match status" value="1"/>
</dbReference>
<dbReference type="InterPro" id="IPR051609">
    <property type="entry name" value="NmrA/Isoflavone_reductase-like"/>
</dbReference>
<gene>
    <name evidence="4" type="ORF">Egran_03795</name>
</gene>
<accession>A0A232LWB3</accession>
<feature type="domain" description="NmrA-like" evidence="3">
    <location>
        <begin position="40"/>
        <end position="248"/>
    </location>
</feature>
<evidence type="ECO:0000313" key="4">
    <source>
        <dbReference type="EMBL" id="OXV08445.1"/>
    </source>
</evidence>
<dbReference type="Proteomes" id="UP000243515">
    <property type="component" value="Unassembled WGS sequence"/>
</dbReference>
<sequence>MIKVAIAGTSGLAQYIGYYLSTQTSHQFIFLSRNPNPGLIAKGWQVIAVDYGNSSDIEYKLTGVDTVISTISGQSQLALIDAAAQVHVRRFVPSEFEGRPSARLQHDPLDRGKKAALNRLQHHQNYGMEYAAFVCGIFYERFAPGGMAAFQIGNGTYVTGEGDYLMDIRNKTAQIPYYDHTGQEICICMTSAEDVARFVVAALDLPYWPTEFRMAGERMALGDIVKIAEIMSGTPFNRTIHTLQSLQTSLSYAKAVGNVPQQWRLHQLIVTTRGCYDFVDTSLNGMVDVQPKTFQDWLFAVWSQEL</sequence>
<dbReference type="PANTHER" id="PTHR47706">
    <property type="entry name" value="NMRA-LIKE FAMILY PROTEIN"/>
    <property type="match status" value="1"/>
</dbReference>
<evidence type="ECO:0000259" key="3">
    <source>
        <dbReference type="Pfam" id="PF05368"/>
    </source>
</evidence>
<dbReference type="InterPro" id="IPR008030">
    <property type="entry name" value="NmrA-like"/>
</dbReference>
<dbReference type="AlphaFoldDB" id="A0A232LWB3"/>
<dbReference type="Pfam" id="PF05368">
    <property type="entry name" value="NmrA"/>
    <property type="match status" value="1"/>
</dbReference>
<proteinExistence type="predicted"/>
<keyword evidence="1" id="KW-0521">NADP</keyword>
<dbReference type="OrthoDB" id="10000533at2759"/>
<name>A0A232LWB3_9EURO</name>
<keyword evidence="5" id="KW-1185">Reference proteome</keyword>
<protein>
    <recommendedName>
        <fullName evidence="3">NmrA-like domain-containing protein</fullName>
    </recommendedName>
</protein>
<evidence type="ECO:0000256" key="1">
    <source>
        <dbReference type="ARBA" id="ARBA00022857"/>
    </source>
</evidence>
<dbReference type="PANTHER" id="PTHR47706:SF5">
    <property type="entry name" value="ISOFLAVONE REDUCTASE"/>
    <property type="match status" value="1"/>
</dbReference>
<comment type="caution">
    <text evidence="4">The sequence shown here is derived from an EMBL/GenBank/DDBJ whole genome shotgun (WGS) entry which is preliminary data.</text>
</comment>
<organism evidence="4 5">
    <name type="scientific">Elaphomyces granulatus</name>
    <dbReference type="NCBI Taxonomy" id="519963"/>
    <lineage>
        <taxon>Eukaryota</taxon>
        <taxon>Fungi</taxon>
        <taxon>Dikarya</taxon>
        <taxon>Ascomycota</taxon>
        <taxon>Pezizomycotina</taxon>
        <taxon>Eurotiomycetes</taxon>
        <taxon>Eurotiomycetidae</taxon>
        <taxon>Eurotiales</taxon>
        <taxon>Elaphomycetaceae</taxon>
        <taxon>Elaphomyces</taxon>
    </lineage>
</organism>
<dbReference type="GO" id="GO:0016491">
    <property type="term" value="F:oxidoreductase activity"/>
    <property type="evidence" value="ECO:0007669"/>
    <property type="project" value="UniProtKB-KW"/>
</dbReference>